<reference evidence="1 2" key="1">
    <citation type="submission" date="2019-10" db="EMBL/GenBank/DDBJ databases">
        <authorList>
            <person name="Case Z.W."/>
            <person name="Garlena R.A."/>
            <person name="Russell D.A."/>
            <person name="Pope W.H."/>
            <person name="Jacobs-Sera D."/>
            <person name="Hatfull G.F."/>
        </authorList>
    </citation>
    <scope>NUCLEOTIDE SEQUENCE [LARGE SCALE GENOMIC DNA]</scope>
</reference>
<name>A0A649VMQ9_9CAUD</name>
<proteinExistence type="predicted"/>
<organism evidence="1 2">
    <name type="scientific">Gordonia phage Leonard</name>
    <dbReference type="NCBI Taxonomy" id="2656539"/>
    <lineage>
        <taxon>Viruses</taxon>
        <taxon>Duplodnaviria</taxon>
        <taxon>Heunggongvirae</taxon>
        <taxon>Uroviricota</taxon>
        <taxon>Caudoviricetes</taxon>
        <taxon>Stackebrandtviridae</taxon>
        <taxon>Schenleyvirinae</taxon>
        <taxon>Leonardvirus</taxon>
        <taxon>Leonardvirus leonard</taxon>
    </lineage>
</organism>
<dbReference type="RefSeq" id="YP_010002222.1">
    <property type="nucleotide sequence ID" value="NC_053242.1"/>
</dbReference>
<evidence type="ECO:0000313" key="2">
    <source>
        <dbReference type="Proteomes" id="UP000422378"/>
    </source>
</evidence>
<sequence>MQTLKINTRAYVDGDIDAVMDEFEAAHGFRLYFAVLRPHDAIDGQSPTHMIVKTTDSDVARAQAVIDEVERRAGVLIDSTIAEPQLALF</sequence>
<dbReference type="KEGG" id="vg:63026769"/>
<dbReference type="Proteomes" id="UP000422378">
    <property type="component" value="Segment"/>
</dbReference>
<gene>
    <name evidence="1" type="primary">3</name>
    <name evidence="1" type="ORF">SEA_LEONARD_3</name>
</gene>
<dbReference type="GeneID" id="63026769"/>
<protein>
    <submittedName>
        <fullName evidence="1">Uncharacterized protein</fullName>
    </submittedName>
</protein>
<keyword evidence="2" id="KW-1185">Reference proteome</keyword>
<accession>A0A649VMQ9</accession>
<dbReference type="EMBL" id="MN586026">
    <property type="protein sequence ID" value="QGJ93365.1"/>
    <property type="molecule type" value="Genomic_DNA"/>
</dbReference>
<evidence type="ECO:0000313" key="1">
    <source>
        <dbReference type="EMBL" id="QGJ93365.1"/>
    </source>
</evidence>